<dbReference type="GO" id="GO:0008195">
    <property type="term" value="F:phosphatidate phosphatase activity"/>
    <property type="evidence" value="ECO:0007669"/>
    <property type="project" value="TreeGrafter"/>
</dbReference>
<sequence>MNVVGKVGSLISQGVYSFATPFHPFGGAVDIIVVEQEDGTYRSTPWYVRFGKFQGIIKGAEKLVTISVNGVDADFHMYLDHSGQAYFMREVEGSDSLSSSLASVEGSPHKSSGSRRK</sequence>
<dbReference type="Pfam" id="PF04571">
    <property type="entry name" value="Lipin_N"/>
    <property type="match status" value="1"/>
</dbReference>
<protein>
    <recommendedName>
        <fullName evidence="2">Lipin N-terminal domain-containing protein</fullName>
    </recommendedName>
</protein>
<evidence type="ECO:0000313" key="4">
    <source>
        <dbReference type="Proteomes" id="UP000243459"/>
    </source>
</evidence>
<dbReference type="OMA" id="HSGQAYF"/>
<dbReference type="Proteomes" id="UP000243459">
    <property type="component" value="Chromosome 1"/>
</dbReference>
<dbReference type="InterPro" id="IPR026058">
    <property type="entry name" value="LIPIN"/>
</dbReference>
<gene>
    <name evidence="3" type="ORF">A4U43_C01F18440</name>
</gene>
<dbReference type="Gramene" id="ONK80498">
    <property type="protein sequence ID" value="ONK80498"/>
    <property type="gene ID" value="A4U43_C01F18440"/>
</dbReference>
<dbReference type="AlphaFoldDB" id="A0A5P1FQK6"/>
<proteinExistence type="predicted"/>
<accession>A0A5P1FQK6</accession>
<evidence type="ECO:0000259" key="2">
    <source>
        <dbReference type="Pfam" id="PF04571"/>
    </source>
</evidence>
<feature type="domain" description="Lipin N-terminal" evidence="2">
    <location>
        <begin position="1"/>
        <end position="96"/>
    </location>
</feature>
<dbReference type="PANTHER" id="PTHR12181">
    <property type="entry name" value="LIPIN"/>
    <property type="match status" value="1"/>
</dbReference>
<name>A0A5P1FQK6_ASPOF</name>
<dbReference type="PANTHER" id="PTHR12181:SF12">
    <property type="entry name" value="PHOSPHATIDATE PHOSPHATASE"/>
    <property type="match status" value="1"/>
</dbReference>
<dbReference type="InterPro" id="IPR007651">
    <property type="entry name" value="Lipin_N"/>
</dbReference>
<dbReference type="EMBL" id="CM007381">
    <property type="protein sequence ID" value="ONK80498.1"/>
    <property type="molecule type" value="Genomic_DNA"/>
</dbReference>
<organism evidence="3 4">
    <name type="scientific">Asparagus officinalis</name>
    <name type="common">Garden asparagus</name>
    <dbReference type="NCBI Taxonomy" id="4686"/>
    <lineage>
        <taxon>Eukaryota</taxon>
        <taxon>Viridiplantae</taxon>
        <taxon>Streptophyta</taxon>
        <taxon>Embryophyta</taxon>
        <taxon>Tracheophyta</taxon>
        <taxon>Spermatophyta</taxon>
        <taxon>Magnoliopsida</taxon>
        <taxon>Liliopsida</taxon>
        <taxon>Asparagales</taxon>
        <taxon>Asparagaceae</taxon>
        <taxon>Asparagoideae</taxon>
        <taxon>Asparagus</taxon>
    </lineage>
</organism>
<keyword evidence="4" id="KW-1185">Reference proteome</keyword>
<reference evidence="4" key="1">
    <citation type="journal article" date="2017" name="Nat. Commun.">
        <title>The asparagus genome sheds light on the origin and evolution of a young Y chromosome.</title>
        <authorList>
            <person name="Harkess A."/>
            <person name="Zhou J."/>
            <person name="Xu C."/>
            <person name="Bowers J.E."/>
            <person name="Van der Hulst R."/>
            <person name="Ayyampalayam S."/>
            <person name="Mercati F."/>
            <person name="Riccardi P."/>
            <person name="McKain M.R."/>
            <person name="Kakrana A."/>
            <person name="Tang H."/>
            <person name="Ray J."/>
            <person name="Groenendijk J."/>
            <person name="Arikit S."/>
            <person name="Mathioni S.M."/>
            <person name="Nakano M."/>
            <person name="Shan H."/>
            <person name="Telgmann-Rauber A."/>
            <person name="Kanno A."/>
            <person name="Yue Z."/>
            <person name="Chen H."/>
            <person name="Li W."/>
            <person name="Chen Y."/>
            <person name="Xu X."/>
            <person name="Zhang Y."/>
            <person name="Luo S."/>
            <person name="Chen H."/>
            <person name="Gao J."/>
            <person name="Mao Z."/>
            <person name="Pires J.C."/>
            <person name="Luo M."/>
            <person name="Kudrna D."/>
            <person name="Wing R.A."/>
            <person name="Meyers B.C."/>
            <person name="Yi K."/>
            <person name="Kong H."/>
            <person name="Lavrijsen P."/>
            <person name="Sunseri F."/>
            <person name="Falavigna A."/>
            <person name="Ye Y."/>
            <person name="Leebens-Mack J.H."/>
            <person name="Chen G."/>
        </authorList>
    </citation>
    <scope>NUCLEOTIDE SEQUENCE [LARGE SCALE GENOMIC DNA]</scope>
    <source>
        <strain evidence="4">cv. DH0086</strain>
    </source>
</reference>
<evidence type="ECO:0000313" key="3">
    <source>
        <dbReference type="EMBL" id="ONK80498.1"/>
    </source>
</evidence>
<feature type="region of interest" description="Disordered" evidence="1">
    <location>
        <begin position="98"/>
        <end position="117"/>
    </location>
</feature>
<evidence type="ECO:0000256" key="1">
    <source>
        <dbReference type="SAM" id="MobiDB-lite"/>
    </source>
</evidence>